<feature type="compositionally biased region" description="Basic and acidic residues" evidence="1">
    <location>
        <begin position="1"/>
        <end position="21"/>
    </location>
</feature>
<comment type="caution">
    <text evidence="2">The sequence shown here is derived from an EMBL/GenBank/DDBJ whole genome shotgun (WGS) entry which is preliminary data.</text>
</comment>
<proteinExistence type="predicted"/>
<dbReference type="eggNOG" id="ENOG5031QWU">
    <property type="taxonomic scope" value="Bacteria"/>
</dbReference>
<evidence type="ECO:0000313" key="3">
    <source>
        <dbReference type="Proteomes" id="UP000008495"/>
    </source>
</evidence>
<evidence type="ECO:0000256" key="1">
    <source>
        <dbReference type="SAM" id="MobiDB-lite"/>
    </source>
</evidence>
<dbReference type="RefSeq" id="WP_006501264.1">
    <property type="nucleotide sequence ID" value="NZ_BAGZ01000001.1"/>
</dbReference>
<name>K6VIH9_9MICO</name>
<organism evidence="2 3">
    <name type="scientific">Austwickia chelonae NBRC 105200</name>
    <dbReference type="NCBI Taxonomy" id="1184607"/>
    <lineage>
        <taxon>Bacteria</taxon>
        <taxon>Bacillati</taxon>
        <taxon>Actinomycetota</taxon>
        <taxon>Actinomycetes</taxon>
        <taxon>Micrococcales</taxon>
        <taxon>Dermatophilaceae</taxon>
        <taxon>Austwickia</taxon>
    </lineage>
</organism>
<sequence length="477" mass="51045">MKPDHEPDSRPVRKQTDRRTAEVPSNAQADTAGEKAPEKATPTPNEAESATVPVPLKKHAEKARETSPPKKKTTPADERNGNQDTPCEADTPTTSTAPKKPAEPSRANQDGPESTPAKEESTAPLNRIKPPAPAAPTEPLAPPQLPEIPPAPIITSRPPTLLDKLTRFPVPSKAILPRRRMLVLGGGGLLAILASQVLRVEPTAPDLPLVAHRSLDPRAAAVHRELVRVRRALETARKTTAGSHQIPAQLLQKLHQEQEKVLVARLREFEENPEDKNRFPAVPKPGDGLLLAEAAGLSPEELTELGTLAPEELGLILSLRVQRSVALPTLGGTPDPQRPQAVADARQAARISATLRSAEYGLSTAAARATEPLRRRILSVLGWIHTTRLWVQPSVGNESLPEPSGYPLPAPLTDEESVTALCRRALAALTDGFLAEAPSAAGNTPVLVSLLTWATSAETHAMAFGSPPRAFPGLTRR</sequence>
<keyword evidence="3" id="KW-1185">Reference proteome</keyword>
<feature type="compositionally biased region" description="Basic and acidic residues" evidence="1">
    <location>
        <begin position="62"/>
        <end position="81"/>
    </location>
</feature>
<reference evidence="2 3" key="1">
    <citation type="submission" date="2012-08" db="EMBL/GenBank/DDBJ databases">
        <title>Whole genome shotgun sequence of Austwickia chelonae NBRC 105200.</title>
        <authorList>
            <person name="Yoshida I."/>
            <person name="Hosoyama A."/>
            <person name="Tsuchikane K."/>
            <person name="Katsumata H."/>
            <person name="Ando Y."/>
            <person name="Ohji S."/>
            <person name="Hamada M."/>
            <person name="Tamura T."/>
            <person name="Yamazoe A."/>
            <person name="Yamazaki S."/>
            <person name="Fujita N."/>
        </authorList>
    </citation>
    <scope>NUCLEOTIDE SEQUENCE [LARGE SCALE GENOMIC DNA]</scope>
    <source>
        <strain evidence="2 3">NBRC 105200</strain>
    </source>
</reference>
<dbReference type="AlphaFoldDB" id="K6VIH9"/>
<dbReference type="Proteomes" id="UP000008495">
    <property type="component" value="Unassembled WGS sequence"/>
</dbReference>
<feature type="region of interest" description="Disordered" evidence="1">
    <location>
        <begin position="1"/>
        <end position="158"/>
    </location>
</feature>
<dbReference type="STRING" id="100225.SAMN05421595_1642"/>
<evidence type="ECO:0000313" key="2">
    <source>
        <dbReference type="EMBL" id="GAB76514.1"/>
    </source>
</evidence>
<dbReference type="EMBL" id="BAGZ01000001">
    <property type="protein sequence ID" value="GAB76514.1"/>
    <property type="molecule type" value="Genomic_DNA"/>
</dbReference>
<evidence type="ECO:0008006" key="4">
    <source>
        <dbReference type="Google" id="ProtNLM"/>
    </source>
</evidence>
<accession>K6VIH9</accession>
<feature type="compositionally biased region" description="Pro residues" evidence="1">
    <location>
        <begin position="130"/>
        <end position="152"/>
    </location>
</feature>
<dbReference type="OrthoDB" id="10001625at2"/>
<protein>
    <recommendedName>
        <fullName evidence="4">DUF4439 domain-containing protein</fullName>
    </recommendedName>
</protein>
<gene>
    <name evidence="2" type="ORF">AUCHE_01_00760</name>
</gene>